<evidence type="ECO:0000313" key="1">
    <source>
        <dbReference type="EMBL" id="SFH92628.1"/>
    </source>
</evidence>
<dbReference type="EMBL" id="FOQO01000001">
    <property type="protein sequence ID" value="SFH92628.1"/>
    <property type="molecule type" value="Genomic_DNA"/>
</dbReference>
<keyword evidence="2" id="KW-1185">Reference proteome</keyword>
<protein>
    <recommendedName>
        <fullName evidence="3">HNH endonuclease</fullName>
    </recommendedName>
</protein>
<dbReference type="OrthoDB" id="6638408at2"/>
<name>A0A1I3E1B5_9SPHI</name>
<dbReference type="Proteomes" id="UP000198670">
    <property type="component" value="Unassembled WGS sequence"/>
</dbReference>
<dbReference type="STRING" id="1477437.SAMN05444682_101719"/>
<evidence type="ECO:0000313" key="2">
    <source>
        <dbReference type="Proteomes" id="UP000198670"/>
    </source>
</evidence>
<evidence type="ECO:0008006" key="3">
    <source>
        <dbReference type="Google" id="ProtNLM"/>
    </source>
</evidence>
<proteinExistence type="predicted"/>
<dbReference type="AlphaFoldDB" id="A0A1I3E1B5"/>
<dbReference type="RefSeq" id="WP_090624251.1">
    <property type="nucleotide sequence ID" value="NZ_FOQO01000001.1"/>
</dbReference>
<gene>
    <name evidence="1" type="ORF">SAMN05444682_101719</name>
</gene>
<organism evidence="1 2">
    <name type="scientific">Parapedobacter indicus</name>
    <dbReference type="NCBI Taxonomy" id="1477437"/>
    <lineage>
        <taxon>Bacteria</taxon>
        <taxon>Pseudomonadati</taxon>
        <taxon>Bacteroidota</taxon>
        <taxon>Sphingobacteriia</taxon>
        <taxon>Sphingobacteriales</taxon>
        <taxon>Sphingobacteriaceae</taxon>
        <taxon>Parapedobacter</taxon>
    </lineage>
</organism>
<sequence>MIWTADMDARLRELYPANTNREITAITGWSYYYICERAKVLDLHKGPDARSRACGKTQWTPEMDMFIRQNYERLDNRQIADALGLKLSVTRTRLYELGMKRMQLEYWTEDQVKFLVENYRQIGDLELAEIFESKWPKAKRWTKKHIEKKRRYLKLKRTTAERDAIREGHRQRGVYAEANRRMWQTRGAAKEGEIRYWRKRGGISVFPVIKVDGRWLHWAPWRWEQLRGPVQKGMNVIFADRNPYNRADDNLLLISNAELAKRNSVKSIIGLSDNYVAGILTSGRPDQREIVKQMPDLIELKRNQLLLQRELKEQLK</sequence>
<accession>A0A1I3E1B5</accession>
<reference evidence="1 2" key="1">
    <citation type="submission" date="2016-10" db="EMBL/GenBank/DDBJ databases">
        <authorList>
            <person name="de Groot N.N."/>
        </authorList>
    </citation>
    <scope>NUCLEOTIDE SEQUENCE [LARGE SCALE GENOMIC DNA]</scope>
    <source>
        <strain evidence="1 2">RK1</strain>
    </source>
</reference>